<dbReference type="EMBL" id="OV651813">
    <property type="protein sequence ID" value="CAH1099731.1"/>
    <property type="molecule type" value="Genomic_DNA"/>
</dbReference>
<evidence type="ECO:0000313" key="1">
    <source>
        <dbReference type="EMBL" id="CAH1099731.1"/>
    </source>
</evidence>
<dbReference type="PANTHER" id="PTHR21010:SF3">
    <property type="entry name" value="DAXX"/>
    <property type="match status" value="1"/>
</dbReference>
<dbReference type="AlphaFoldDB" id="A0A9P0CKE6"/>
<sequence>MYPIQEDKEINRSSRLNPKIATLSDKRFKKLISSLRLKPEDFHKQGSLVQYTTRYNEVRNTRKVEEFLTVTTIYKGCERICDKMALEGLPLLLQGIAQIWWQGIKDQNSRWTQVITRICEAFAPKRPYYKVCMNIFAKTKEPRTSTEAFLCSTNLVGKFTQSVRRIVQDVKDEGTATGATKEEVIDTNERLRAVRVRMDESYDTAKKALVGLMGKYNESKNVHNIFQRYTMLKAMIKRDKQFSGPVIVDTALDIVLLSKDNGESRVNRHFPSRRYGCPSKLSSRKYTPESEVSDKEAWGEFVICRHLESGFFDVVEQNYQFYGFN</sequence>
<reference evidence="1" key="1">
    <citation type="submission" date="2022-01" db="EMBL/GenBank/DDBJ databases">
        <authorList>
            <person name="King R."/>
        </authorList>
    </citation>
    <scope>NUCLEOTIDE SEQUENCE</scope>
</reference>
<keyword evidence="2" id="KW-1185">Reference proteome</keyword>
<evidence type="ECO:0000313" key="2">
    <source>
        <dbReference type="Proteomes" id="UP001153636"/>
    </source>
</evidence>
<dbReference type="PANTHER" id="PTHR21010">
    <property type="entry name" value="AGAP001581-PA"/>
    <property type="match status" value="1"/>
</dbReference>
<proteinExistence type="predicted"/>
<protein>
    <submittedName>
        <fullName evidence="1">Uncharacterized protein</fullName>
    </submittedName>
</protein>
<gene>
    <name evidence="1" type="ORF">PSYICH_LOCUS48</name>
</gene>
<dbReference type="Proteomes" id="UP001153636">
    <property type="component" value="Chromosome 1"/>
</dbReference>
<organism evidence="1 2">
    <name type="scientific">Psylliodes chrysocephalus</name>
    <dbReference type="NCBI Taxonomy" id="3402493"/>
    <lineage>
        <taxon>Eukaryota</taxon>
        <taxon>Metazoa</taxon>
        <taxon>Ecdysozoa</taxon>
        <taxon>Arthropoda</taxon>
        <taxon>Hexapoda</taxon>
        <taxon>Insecta</taxon>
        <taxon>Pterygota</taxon>
        <taxon>Neoptera</taxon>
        <taxon>Endopterygota</taxon>
        <taxon>Coleoptera</taxon>
        <taxon>Polyphaga</taxon>
        <taxon>Cucujiformia</taxon>
        <taxon>Chrysomeloidea</taxon>
        <taxon>Chrysomelidae</taxon>
        <taxon>Galerucinae</taxon>
        <taxon>Alticini</taxon>
        <taxon>Psylliodes</taxon>
    </lineage>
</organism>
<name>A0A9P0CKE6_9CUCU</name>
<dbReference type="OrthoDB" id="10052054at2759"/>
<accession>A0A9P0CKE6</accession>